<keyword evidence="4" id="KW-1185">Reference proteome</keyword>
<reference evidence="4" key="2">
    <citation type="submission" date="2012-11" db="EMBL/GenBank/DDBJ databases">
        <authorList>
            <person name="Kuo A."/>
            <person name="Curtis B.A."/>
            <person name="Tanifuji G."/>
            <person name="Burki F."/>
            <person name="Gruber A."/>
            <person name="Irimia M."/>
            <person name="Maruyama S."/>
            <person name="Arias M.C."/>
            <person name="Ball S.G."/>
            <person name="Gile G.H."/>
            <person name="Hirakawa Y."/>
            <person name="Hopkins J.F."/>
            <person name="Rensing S.A."/>
            <person name="Schmutz J."/>
            <person name="Symeonidi A."/>
            <person name="Elias M."/>
            <person name="Eveleigh R.J."/>
            <person name="Herman E.K."/>
            <person name="Klute M.J."/>
            <person name="Nakayama T."/>
            <person name="Obornik M."/>
            <person name="Reyes-Prieto A."/>
            <person name="Armbrust E.V."/>
            <person name="Aves S.J."/>
            <person name="Beiko R.G."/>
            <person name="Coutinho P."/>
            <person name="Dacks J.B."/>
            <person name="Durnford D.G."/>
            <person name="Fast N.M."/>
            <person name="Green B.R."/>
            <person name="Grisdale C."/>
            <person name="Hempe F."/>
            <person name="Henrissat B."/>
            <person name="Hoppner M.P."/>
            <person name="Ishida K.-I."/>
            <person name="Kim E."/>
            <person name="Koreny L."/>
            <person name="Kroth P.G."/>
            <person name="Liu Y."/>
            <person name="Malik S.-B."/>
            <person name="Maier U.G."/>
            <person name="McRose D."/>
            <person name="Mock T."/>
            <person name="Neilson J.A."/>
            <person name="Onodera N.T."/>
            <person name="Poole A.M."/>
            <person name="Pritham E.J."/>
            <person name="Richards T.A."/>
            <person name="Rocap G."/>
            <person name="Roy S.W."/>
            <person name="Sarai C."/>
            <person name="Schaack S."/>
            <person name="Shirato S."/>
            <person name="Slamovits C.H."/>
            <person name="Spencer D.F."/>
            <person name="Suzuki S."/>
            <person name="Worden A.Z."/>
            <person name="Zauner S."/>
            <person name="Barry K."/>
            <person name="Bell C."/>
            <person name="Bharti A.K."/>
            <person name="Crow J.A."/>
            <person name="Grimwood J."/>
            <person name="Kramer R."/>
            <person name="Lindquist E."/>
            <person name="Lucas S."/>
            <person name="Salamov A."/>
            <person name="McFadden G.I."/>
            <person name="Lane C.E."/>
            <person name="Keeling P.J."/>
            <person name="Gray M.W."/>
            <person name="Grigoriev I.V."/>
            <person name="Archibald J.M."/>
        </authorList>
    </citation>
    <scope>NUCLEOTIDE SEQUENCE</scope>
    <source>
        <strain evidence="4">CCMP2712</strain>
    </source>
</reference>
<evidence type="ECO:0000313" key="4">
    <source>
        <dbReference type="Proteomes" id="UP000011087"/>
    </source>
</evidence>
<feature type="compositionally biased region" description="Basic and acidic residues" evidence="1">
    <location>
        <begin position="28"/>
        <end position="40"/>
    </location>
</feature>
<evidence type="ECO:0000313" key="3">
    <source>
        <dbReference type="EnsemblProtists" id="EKX38524"/>
    </source>
</evidence>
<evidence type="ECO:0008006" key="5">
    <source>
        <dbReference type="Google" id="ProtNLM"/>
    </source>
</evidence>
<feature type="region of interest" description="Disordered" evidence="1">
    <location>
        <begin position="180"/>
        <end position="222"/>
    </location>
</feature>
<reference evidence="3" key="3">
    <citation type="submission" date="2016-03" db="UniProtKB">
        <authorList>
            <consortium name="EnsemblProtists"/>
        </authorList>
    </citation>
    <scope>IDENTIFICATION</scope>
</reference>
<gene>
    <name evidence="2" type="ORF">GUITHDRAFT_115301</name>
</gene>
<dbReference type="RefSeq" id="XP_005825504.1">
    <property type="nucleotide sequence ID" value="XM_005825447.1"/>
</dbReference>
<accession>L1IRJ7</accession>
<evidence type="ECO:0000256" key="1">
    <source>
        <dbReference type="SAM" id="MobiDB-lite"/>
    </source>
</evidence>
<feature type="compositionally biased region" description="Low complexity" evidence="1">
    <location>
        <begin position="209"/>
        <end position="222"/>
    </location>
</feature>
<dbReference type="AlphaFoldDB" id="L1IRJ7"/>
<proteinExistence type="predicted"/>
<sequence>MTADNLSEELTSAFLSYSSPRSSPRGMANDDKSSHTDHFSKNPRVPSPTSRPGRASPPRNISPTNSSSRMGSAGASSFTRARSSSLPTTTTRRITSPSSAPRLNTQSRDPGAKGLRRGSESARPEIPWLVLPTPQLPTGSCLTSHRWAGREPCAKPAAKSPLTSLKLYTISESLPAVFVSPSTSPKYSSGAGQTDSKSWKARYGRTVGSRNHSSSKSSSCLSSSLQGHRACKEFQLAYHERRSTGKMYMRGMLDVRSSLADSQVMSVWGKIEDGIAQDSRRRLNLFANDTYTTPIYSIALPSVSVVLVPDKALSFAMHISNESGTESNGVWITAPSSTFRLRWLLALEEAGARIITETFDDEGVDCDNGKMVEQVLALRVSGRTAEALDLEAPYSFPRYLRYFNWQSLFSSFVQMS</sequence>
<name>L1IRJ7_GUITC</name>
<protein>
    <recommendedName>
        <fullName evidence="5">PH domain-containing protein</fullName>
    </recommendedName>
</protein>
<evidence type="ECO:0000313" key="2">
    <source>
        <dbReference type="EMBL" id="EKX38524.1"/>
    </source>
</evidence>
<dbReference type="HOGENOM" id="CLU_661323_0_0_1"/>
<dbReference type="EMBL" id="JH993047">
    <property type="protein sequence ID" value="EKX38524.1"/>
    <property type="molecule type" value="Genomic_DNA"/>
</dbReference>
<dbReference type="KEGG" id="gtt:GUITHDRAFT_115301"/>
<feature type="compositionally biased region" description="Polar residues" evidence="1">
    <location>
        <begin position="180"/>
        <end position="196"/>
    </location>
</feature>
<organism evidence="2">
    <name type="scientific">Guillardia theta (strain CCMP2712)</name>
    <name type="common">Cryptophyte</name>
    <dbReference type="NCBI Taxonomy" id="905079"/>
    <lineage>
        <taxon>Eukaryota</taxon>
        <taxon>Cryptophyceae</taxon>
        <taxon>Pyrenomonadales</taxon>
        <taxon>Geminigeraceae</taxon>
        <taxon>Guillardia</taxon>
    </lineage>
</organism>
<dbReference type="PaxDb" id="55529-EKX38524"/>
<reference evidence="2 4" key="1">
    <citation type="journal article" date="2012" name="Nature">
        <title>Algal genomes reveal evolutionary mosaicism and the fate of nucleomorphs.</title>
        <authorList>
            <consortium name="DOE Joint Genome Institute"/>
            <person name="Curtis B.A."/>
            <person name="Tanifuji G."/>
            <person name="Burki F."/>
            <person name="Gruber A."/>
            <person name="Irimia M."/>
            <person name="Maruyama S."/>
            <person name="Arias M.C."/>
            <person name="Ball S.G."/>
            <person name="Gile G.H."/>
            <person name="Hirakawa Y."/>
            <person name="Hopkins J.F."/>
            <person name="Kuo A."/>
            <person name="Rensing S.A."/>
            <person name="Schmutz J."/>
            <person name="Symeonidi A."/>
            <person name="Elias M."/>
            <person name="Eveleigh R.J."/>
            <person name="Herman E.K."/>
            <person name="Klute M.J."/>
            <person name="Nakayama T."/>
            <person name="Obornik M."/>
            <person name="Reyes-Prieto A."/>
            <person name="Armbrust E.V."/>
            <person name="Aves S.J."/>
            <person name="Beiko R.G."/>
            <person name="Coutinho P."/>
            <person name="Dacks J.B."/>
            <person name="Durnford D.G."/>
            <person name="Fast N.M."/>
            <person name="Green B.R."/>
            <person name="Grisdale C.J."/>
            <person name="Hempel F."/>
            <person name="Henrissat B."/>
            <person name="Hoppner M.P."/>
            <person name="Ishida K."/>
            <person name="Kim E."/>
            <person name="Koreny L."/>
            <person name="Kroth P.G."/>
            <person name="Liu Y."/>
            <person name="Malik S.B."/>
            <person name="Maier U.G."/>
            <person name="McRose D."/>
            <person name="Mock T."/>
            <person name="Neilson J.A."/>
            <person name="Onodera N.T."/>
            <person name="Poole A.M."/>
            <person name="Pritham E.J."/>
            <person name="Richards T.A."/>
            <person name="Rocap G."/>
            <person name="Roy S.W."/>
            <person name="Sarai C."/>
            <person name="Schaack S."/>
            <person name="Shirato S."/>
            <person name="Slamovits C.H."/>
            <person name="Spencer D.F."/>
            <person name="Suzuki S."/>
            <person name="Worden A.Z."/>
            <person name="Zauner S."/>
            <person name="Barry K."/>
            <person name="Bell C."/>
            <person name="Bharti A.K."/>
            <person name="Crow J.A."/>
            <person name="Grimwood J."/>
            <person name="Kramer R."/>
            <person name="Lindquist E."/>
            <person name="Lucas S."/>
            <person name="Salamov A."/>
            <person name="McFadden G.I."/>
            <person name="Lane C.E."/>
            <person name="Keeling P.J."/>
            <person name="Gray M.W."/>
            <person name="Grigoriev I.V."/>
            <person name="Archibald J.M."/>
        </authorList>
    </citation>
    <scope>NUCLEOTIDE SEQUENCE</scope>
    <source>
        <strain evidence="2 4">CCMP2712</strain>
    </source>
</reference>
<dbReference type="Proteomes" id="UP000011087">
    <property type="component" value="Unassembled WGS sequence"/>
</dbReference>
<dbReference type="GeneID" id="17295295"/>
<feature type="region of interest" description="Disordered" evidence="1">
    <location>
        <begin position="15"/>
        <end position="131"/>
    </location>
</feature>
<dbReference type="EnsemblProtists" id="EKX38524">
    <property type="protein sequence ID" value="EKX38524"/>
    <property type="gene ID" value="GUITHDRAFT_115301"/>
</dbReference>
<dbReference type="SUPFAM" id="SSF50729">
    <property type="entry name" value="PH domain-like"/>
    <property type="match status" value="1"/>
</dbReference>
<feature type="compositionally biased region" description="Low complexity" evidence="1">
    <location>
        <begin position="66"/>
        <end position="102"/>
    </location>
</feature>